<proteinExistence type="predicted"/>
<reference evidence="2" key="1">
    <citation type="submission" date="2017-09" db="EMBL/GenBank/DDBJ databases">
        <authorList>
            <person name="Varghese N."/>
            <person name="Submissions S."/>
        </authorList>
    </citation>
    <scope>NUCLEOTIDE SEQUENCE [LARGE SCALE GENOMIC DNA]</scope>
    <source>
        <strain evidence="2">MSL47</strain>
    </source>
</reference>
<gene>
    <name evidence="1" type="ORF">SAMN06265827_12911</name>
</gene>
<accession>A0A285I1U1</accession>
<name>A0A285I1U1_9FIRM</name>
<organism evidence="1 2">
    <name type="scientific">Orenia metallireducens</name>
    <dbReference type="NCBI Taxonomy" id="1413210"/>
    <lineage>
        <taxon>Bacteria</taxon>
        <taxon>Bacillati</taxon>
        <taxon>Bacillota</taxon>
        <taxon>Clostridia</taxon>
        <taxon>Halanaerobiales</taxon>
        <taxon>Halobacteroidaceae</taxon>
        <taxon>Orenia</taxon>
    </lineage>
</organism>
<keyword evidence="2" id="KW-1185">Reference proteome</keyword>
<dbReference type="RefSeq" id="WP_097019074.1">
    <property type="nucleotide sequence ID" value="NZ_OBDZ01000029.1"/>
</dbReference>
<dbReference type="EMBL" id="OBDZ01000029">
    <property type="protein sequence ID" value="SNY41942.1"/>
    <property type="molecule type" value="Genomic_DNA"/>
</dbReference>
<sequence length="182" mass="21532">MFGEAYRRKLCQVACYEYGVFYERFKKIKDSINLGEEFEEQFTDLEFSMKHLYSVLSKENHHDNKDCVDSKRTRFKYSLQEQVMVNFTDRGLQKAIISKLGLDESAIYYKVTLKTYNQKNVECKVPQEWVEDYLISGIDFESLSSLYYEEGTVNPIKFMANHSQKKIYKLIRGLKNICNNLS</sequence>
<dbReference type="Proteomes" id="UP000219573">
    <property type="component" value="Unassembled WGS sequence"/>
</dbReference>
<evidence type="ECO:0000313" key="1">
    <source>
        <dbReference type="EMBL" id="SNY41942.1"/>
    </source>
</evidence>
<protein>
    <submittedName>
        <fullName evidence="1">Uncharacterized protein</fullName>
    </submittedName>
</protein>
<dbReference type="AlphaFoldDB" id="A0A285I1U1"/>
<evidence type="ECO:0000313" key="2">
    <source>
        <dbReference type="Proteomes" id="UP000219573"/>
    </source>
</evidence>